<dbReference type="InterPro" id="IPR000873">
    <property type="entry name" value="AMP-dep_synth/lig_dom"/>
</dbReference>
<evidence type="ECO:0000256" key="1">
    <source>
        <dbReference type="ARBA" id="ARBA00004275"/>
    </source>
</evidence>
<name>A0AAN5HYR0_9BILA</name>
<sequence>MIRSHLVHEIYPVIGAQEVDWHQESQIISSACYHMLGFVLVNLFLVTGSPMVLMAAFDGDVFLNAVEQYKPRFLIVAPPIFTYLAKEVKQRKDALASVKMILSCSAPLSQELSDAFMACHPSVKYIVQGYGMTETTSFSHVPLLLEEDVNASVGVVASFMEQKIVDPETGLACKQGERGEVCMRGAPQTIGYLNKPEPTKGLFDEEGWIHTGDVGYVDAKGFLYIVDRIKDLIKVTFNTQSLQVPPAELEGILLSDHRIRDAAIVGIPDDARGELVRAYVVQTDEKLTEQEVEELIAGL</sequence>
<dbReference type="GO" id="GO:0005777">
    <property type="term" value="C:peroxisome"/>
    <property type="evidence" value="ECO:0007669"/>
    <property type="project" value="UniProtKB-SubCell"/>
</dbReference>
<comment type="caution">
    <text evidence="8">The sequence shown here is derived from an EMBL/GenBank/DDBJ whole genome shotgun (WGS) entry which is preliminary data.</text>
</comment>
<dbReference type="PANTHER" id="PTHR24096:SF149">
    <property type="entry name" value="AMP-BINDING DOMAIN-CONTAINING PROTEIN-RELATED"/>
    <property type="match status" value="1"/>
</dbReference>
<dbReference type="EMBL" id="BTRK01000004">
    <property type="protein sequence ID" value="GMR45750.1"/>
    <property type="molecule type" value="Genomic_DNA"/>
</dbReference>
<evidence type="ECO:0000313" key="8">
    <source>
        <dbReference type="EMBL" id="GMR45750.1"/>
    </source>
</evidence>
<comment type="subcellular location">
    <subcellularLocation>
        <location evidence="1">Peroxisome</location>
    </subcellularLocation>
</comment>
<feature type="non-terminal residue" evidence="8">
    <location>
        <position position="299"/>
    </location>
</feature>
<evidence type="ECO:0000313" key="9">
    <source>
        <dbReference type="Proteomes" id="UP001328107"/>
    </source>
</evidence>
<evidence type="ECO:0000259" key="7">
    <source>
        <dbReference type="Pfam" id="PF13193"/>
    </source>
</evidence>
<evidence type="ECO:0008006" key="10">
    <source>
        <dbReference type="Google" id="ProtNLM"/>
    </source>
</evidence>
<reference evidence="9" key="1">
    <citation type="submission" date="2022-10" db="EMBL/GenBank/DDBJ databases">
        <title>Genome assembly of Pristionchus species.</title>
        <authorList>
            <person name="Yoshida K."/>
            <person name="Sommer R.J."/>
        </authorList>
    </citation>
    <scope>NUCLEOTIDE SEQUENCE [LARGE SCALE GENOMIC DNA]</scope>
    <source>
        <strain evidence="9">RS5460</strain>
    </source>
</reference>
<organism evidence="8 9">
    <name type="scientific">Pristionchus mayeri</name>
    <dbReference type="NCBI Taxonomy" id="1317129"/>
    <lineage>
        <taxon>Eukaryota</taxon>
        <taxon>Metazoa</taxon>
        <taxon>Ecdysozoa</taxon>
        <taxon>Nematoda</taxon>
        <taxon>Chromadorea</taxon>
        <taxon>Rhabditida</taxon>
        <taxon>Rhabditina</taxon>
        <taxon>Diplogasteromorpha</taxon>
        <taxon>Diplogasteroidea</taxon>
        <taxon>Neodiplogasteridae</taxon>
        <taxon>Pristionchus</taxon>
    </lineage>
</organism>
<keyword evidence="9" id="KW-1185">Reference proteome</keyword>
<dbReference type="PANTHER" id="PTHR24096">
    <property type="entry name" value="LONG-CHAIN-FATTY-ACID--COA LIGASE"/>
    <property type="match status" value="1"/>
</dbReference>
<keyword evidence="4" id="KW-0576">Peroxisome</keyword>
<feature type="domain" description="AMP-dependent synthetase/ligase" evidence="6">
    <location>
        <begin position="23"/>
        <end position="193"/>
    </location>
</feature>
<feature type="domain" description="AMP-binding enzyme C-terminal" evidence="7">
    <location>
        <begin position="248"/>
        <end position="296"/>
    </location>
</feature>
<dbReference type="GO" id="GO:0016405">
    <property type="term" value="F:CoA-ligase activity"/>
    <property type="evidence" value="ECO:0007669"/>
    <property type="project" value="TreeGrafter"/>
</dbReference>
<evidence type="ECO:0000259" key="6">
    <source>
        <dbReference type="Pfam" id="PF00501"/>
    </source>
</evidence>
<dbReference type="InterPro" id="IPR042099">
    <property type="entry name" value="ANL_N_sf"/>
</dbReference>
<keyword evidence="5" id="KW-0812">Transmembrane</keyword>
<protein>
    <recommendedName>
        <fullName evidence="10">AMP-binding protein</fullName>
    </recommendedName>
</protein>
<accession>A0AAN5HYR0</accession>
<dbReference type="InterPro" id="IPR045851">
    <property type="entry name" value="AMP-bd_C_sf"/>
</dbReference>
<comment type="similarity">
    <text evidence="2">Belongs to the ATP-dependent AMP-binding enzyme family.</text>
</comment>
<evidence type="ECO:0000256" key="2">
    <source>
        <dbReference type="ARBA" id="ARBA00006432"/>
    </source>
</evidence>
<gene>
    <name evidence="8" type="ORF">PMAYCL1PPCAC_15945</name>
</gene>
<keyword evidence="5" id="KW-0472">Membrane</keyword>
<keyword evidence="5" id="KW-1133">Transmembrane helix</keyword>
<feature type="transmembrane region" description="Helical" evidence="5">
    <location>
        <begin position="35"/>
        <end position="57"/>
    </location>
</feature>
<evidence type="ECO:0000256" key="3">
    <source>
        <dbReference type="ARBA" id="ARBA00022598"/>
    </source>
</evidence>
<dbReference type="InterPro" id="IPR025110">
    <property type="entry name" value="AMP-bd_C"/>
</dbReference>
<dbReference type="AlphaFoldDB" id="A0AAN5HYR0"/>
<keyword evidence="3" id="KW-0436">Ligase</keyword>
<dbReference type="Gene3D" id="3.40.50.12780">
    <property type="entry name" value="N-terminal domain of ligase-like"/>
    <property type="match status" value="1"/>
</dbReference>
<dbReference type="Proteomes" id="UP001328107">
    <property type="component" value="Unassembled WGS sequence"/>
</dbReference>
<dbReference type="Gene3D" id="3.30.300.30">
    <property type="match status" value="1"/>
</dbReference>
<evidence type="ECO:0000256" key="5">
    <source>
        <dbReference type="SAM" id="Phobius"/>
    </source>
</evidence>
<dbReference type="Pfam" id="PF13193">
    <property type="entry name" value="AMP-binding_C"/>
    <property type="match status" value="1"/>
</dbReference>
<proteinExistence type="inferred from homology"/>
<evidence type="ECO:0000256" key="4">
    <source>
        <dbReference type="ARBA" id="ARBA00023140"/>
    </source>
</evidence>
<dbReference type="SUPFAM" id="SSF56801">
    <property type="entry name" value="Acetyl-CoA synthetase-like"/>
    <property type="match status" value="1"/>
</dbReference>
<dbReference type="Pfam" id="PF00501">
    <property type="entry name" value="AMP-binding"/>
    <property type="match status" value="1"/>
</dbReference>